<feature type="region of interest" description="Disordered" evidence="1">
    <location>
        <begin position="83"/>
        <end position="103"/>
    </location>
</feature>
<name>G0MPF1_CAEBE</name>
<reference evidence="3" key="1">
    <citation type="submission" date="2011-07" db="EMBL/GenBank/DDBJ databases">
        <authorList>
            <consortium name="Caenorhabditis brenneri Sequencing and Analysis Consortium"/>
            <person name="Wilson R.K."/>
        </authorList>
    </citation>
    <scope>NUCLEOTIDE SEQUENCE [LARGE SCALE GENOMIC DNA]</scope>
    <source>
        <strain evidence="3">PB2801</strain>
    </source>
</reference>
<feature type="compositionally biased region" description="Acidic residues" evidence="1">
    <location>
        <begin position="181"/>
        <end position="191"/>
    </location>
</feature>
<feature type="region of interest" description="Disordered" evidence="1">
    <location>
        <begin position="181"/>
        <end position="210"/>
    </location>
</feature>
<dbReference type="InParanoid" id="G0MPF1"/>
<dbReference type="EMBL" id="GL379805">
    <property type="protein sequence ID" value="EGT39850.1"/>
    <property type="molecule type" value="Genomic_DNA"/>
</dbReference>
<organism evidence="3">
    <name type="scientific">Caenorhabditis brenneri</name>
    <name type="common">Nematode worm</name>
    <dbReference type="NCBI Taxonomy" id="135651"/>
    <lineage>
        <taxon>Eukaryota</taxon>
        <taxon>Metazoa</taxon>
        <taxon>Ecdysozoa</taxon>
        <taxon>Nematoda</taxon>
        <taxon>Chromadorea</taxon>
        <taxon>Rhabditida</taxon>
        <taxon>Rhabditina</taxon>
        <taxon>Rhabditomorpha</taxon>
        <taxon>Rhabditoidea</taxon>
        <taxon>Rhabditidae</taxon>
        <taxon>Peloderinae</taxon>
        <taxon>Caenorhabditis</taxon>
    </lineage>
</organism>
<evidence type="ECO:0000313" key="2">
    <source>
        <dbReference type="EMBL" id="EGT39850.1"/>
    </source>
</evidence>
<accession>G0MPF1</accession>
<proteinExistence type="predicted"/>
<evidence type="ECO:0000313" key="3">
    <source>
        <dbReference type="Proteomes" id="UP000008068"/>
    </source>
</evidence>
<protein>
    <submittedName>
        <fullName evidence="2">Uncharacterized protein</fullName>
    </submittedName>
</protein>
<dbReference type="HOGENOM" id="CLU_1311080_0_0_1"/>
<gene>
    <name evidence="2" type="ORF">CAEBREN_17524</name>
</gene>
<dbReference type="AlphaFoldDB" id="G0MPF1"/>
<dbReference type="Proteomes" id="UP000008068">
    <property type="component" value="Unassembled WGS sequence"/>
</dbReference>
<evidence type="ECO:0000256" key="1">
    <source>
        <dbReference type="SAM" id="MobiDB-lite"/>
    </source>
</evidence>
<sequence length="210" mass="24602">MQRFSRLDEYVNRFTDALLKDEFRVCALKKLISMNLTSETYRRFEISECSSLLLQAGSCTELCKQLLQKIEKVAQEERGCRKRAREMSRSSEENEEPVGKKMKEGSQFEQYVDELTDAVVDDEKNREFALKKLLSLNLTLDTYRRFEVGTLASVLIEAESSSFDEEEETVCKKERIVPDEEEKLEVPQEAEEIPRRSTRQRVPKKIWEDP</sequence>
<keyword evidence="3" id="KW-1185">Reference proteome</keyword>